<gene>
    <name evidence="1" type="ORF">SAMN05660443_0249</name>
</gene>
<dbReference type="AlphaFoldDB" id="A0A1I1E617"/>
<evidence type="ECO:0000313" key="2">
    <source>
        <dbReference type="Proteomes" id="UP000199058"/>
    </source>
</evidence>
<dbReference type="EMBL" id="FOLH01000001">
    <property type="protein sequence ID" value="SFB80728.1"/>
    <property type="molecule type" value="Genomic_DNA"/>
</dbReference>
<dbReference type="RefSeq" id="WP_091957990.1">
    <property type="nucleotide sequence ID" value="NZ_FOLH01000001.1"/>
</dbReference>
<dbReference type="STRING" id="1122252.SAMN05660443_0249"/>
<accession>A0A1I1E617</accession>
<proteinExistence type="predicted"/>
<evidence type="ECO:0000313" key="1">
    <source>
        <dbReference type="EMBL" id="SFB80728.1"/>
    </source>
</evidence>
<name>A0A1I1E617_9GAMM</name>
<sequence length="102" mass="11817">MDFSQFEAQLNQEVFDRLGETAEIIVEDADPQPCRVEITEDMAVRDDNGFIKETRCEIGLPVELEPKRGLVLRIISNGKHWRLHQLLSNDGYESRWVALPYD</sequence>
<dbReference type="Proteomes" id="UP000199058">
    <property type="component" value="Unassembled WGS sequence"/>
</dbReference>
<keyword evidence="2" id="KW-1185">Reference proteome</keyword>
<organism evidence="1 2">
    <name type="scientific">Marinospirillum celere</name>
    <dbReference type="NCBI Taxonomy" id="1122252"/>
    <lineage>
        <taxon>Bacteria</taxon>
        <taxon>Pseudomonadati</taxon>
        <taxon>Pseudomonadota</taxon>
        <taxon>Gammaproteobacteria</taxon>
        <taxon>Oceanospirillales</taxon>
        <taxon>Oceanospirillaceae</taxon>
        <taxon>Marinospirillum</taxon>
    </lineage>
</organism>
<reference evidence="1 2" key="1">
    <citation type="submission" date="2016-10" db="EMBL/GenBank/DDBJ databases">
        <authorList>
            <person name="de Groot N.N."/>
        </authorList>
    </citation>
    <scope>NUCLEOTIDE SEQUENCE [LARGE SCALE GENOMIC DNA]</scope>
    <source>
        <strain evidence="1 2">DSM 18438</strain>
    </source>
</reference>
<protein>
    <submittedName>
        <fullName evidence="1">Uncharacterized protein</fullName>
    </submittedName>
</protein>